<dbReference type="InterPro" id="IPR036237">
    <property type="entry name" value="Xyl_isomerase-like_sf"/>
</dbReference>
<dbReference type="AlphaFoldDB" id="A0A1A5YCW0"/>
<dbReference type="Proteomes" id="UP000092024">
    <property type="component" value="Unassembled WGS sequence"/>
</dbReference>
<name>A0A1A5YCW0_9BACL</name>
<evidence type="ECO:0000313" key="2">
    <source>
        <dbReference type="EMBL" id="OBR63429.1"/>
    </source>
</evidence>
<dbReference type="PANTHER" id="PTHR12110:SF53">
    <property type="entry name" value="BLR5974 PROTEIN"/>
    <property type="match status" value="1"/>
</dbReference>
<gene>
    <name evidence="2" type="ORF">A7K91_22960</name>
</gene>
<protein>
    <submittedName>
        <fullName evidence="2">AP endonuclease</fullName>
    </submittedName>
</protein>
<keyword evidence="2" id="KW-0540">Nuclease</keyword>
<dbReference type="Gene3D" id="3.20.20.150">
    <property type="entry name" value="Divalent-metal-dependent TIM barrel enzymes"/>
    <property type="match status" value="1"/>
</dbReference>
<reference evidence="2 3" key="1">
    <citation type="submission" date="2016-05" db="EMBL/GenBank/DDBJ databases">
        <title>Paenibacillus oryzae. sp. nov., isolated from the rice root.</title>
        <authorList>
            <person name="Zhang J."/>
            <person name="Zhang X."/>
        </authorList>
    </citation>
    <scope>NUCLEOTIDE SEQUENCE [LARGE SCALE GENOMIC DNA]</scope>
    <source>
        <strain evidence="2 3">1DrF-4</strain>
    </source>
</reference>
<dbReference type="OrthoDB" id="3185623at2"/>
<dbReference type="STRING" id="1844972.A7K91_22960"/>
<comment type="caution">
    <text evidence="2">The sequence shown here is derived from an EMBL/GenBank/DDBJ whole genome shotgun (WGS) entry which is preliminary data.</text>
</comment>
<sequence length="273" mass="29728">MKLSLSMWSVHRTVKEKGWSVLDFLSFCKDEGIKDVELLNVFWKNVQNELPEVLAFTATHGITVSSYAVANDFVKATAEERAGALKEITDAFPIAKALGTGIIRVFSGNLTGVATYEEALDWIVDGLKEAAAGAEKEGLVLCLENHGKLAGSGEQVKTIIDRVDSPSLRSTFDTGNFLLVDEHPTTALDTLLSDVAHVHFKDFVLQADGRYKSLGGKAYEGISLGQGEVELEKIVNKLIGNGYQGAFVLEYEGVGSEAEGIRRSYDYFATIIK</sequence>
<organism evidence="2 3">
    <name type="scientific">Paenibacillus oryzae</name>
    <dbReference type="NCBI Taxonomy" id="1844972"/>
    <lineage>
        <taxon>Bacteria</taxon>
        <taxon>Bacillati</taxon>
        <taxon>Bacillota</taxon>
        <taxon>Bacilli</taxon>
        <taxon>Bacillales</taxon>
        <taxon>Paenibacillaceae</taxon>
        <taxon>Paenibacillus</taxon>
    </lineage>
</organism>
<keyword evidence="2" id="KW-0378">Hydrolase</keyword>
<dbReference type="GO" id="GO:0004519">
    <property type="term" value="F:endonuclease activity"/>
    <property type="evidence" value="ECO:0007669"/>
    <property type="project" value="UniProtKB-KW"/>
</dbReference>
<dbReference type="InterPro" id="IPR050312">
    <property type="entry name" value="IolE/XylAMocC-like"/>
</dbReference>
<dbReference type="PANTHER" id="PTHR12110">
    <property type="entry name" value="HYDROXYPYRUVATE ISOMERASE"/>
    <property type="match status" value="1"/>
</dbReference>
<dbReference type="RefSeq" id="WP_068686387.1">
    <property type="nucleotide sequence ID" value="NZ_LYPA01000073.1"/>
</dbReference>
<proteinExistence type="predicted"/>
<dbReference type="InterPro" id="IPR013022">
    <property type="entry name" value="Xyl_isomerase-like_TIM-brl"/>
</dbReference>
<accession>A0A1A5YCW0</accession>
<keyword evidence="2" id="KW-0255">Endonuclease</keyword>
<feature type="domain" description="Xylose isomerase-like TIM barrel" evidence="1">
    <location>
        <begin position="27"/>
        <end position="268"/>
    </location>
</feature>
<dbReference type="SUPFAM" id="SSF51658">
    <property type="entry name" value="Xylose isomerase-like"/>
    <property type="match status" value="1"/>
</dbReference>
<dbReference type="Pfam" id="PF01261">
    <property type="entry name" value="AP_endonuc_2"/>
    <property type="match status" value="1"/>
</dbReference>
<dbReference type="EMBL" id="LYPA01000073">
    <property type="protein sequence ID" value="OBR63429.1"/>
    <property type="molecule type" value="Genomic_DNA"/>
</dbReference>
<evidence type="ECO:0000259" key="1">
    <source>
        <dbReference type="Pfam" id="PF01261"/>
    </source>
</evidence>
<evidence type="ECO:0000313" key="3">
    <source>
        <dbReference type="Proteomes" id="UP000092024"/>
    </source>
</evidence>
<keyword evidence="3" id="KW-1185">Reference proteome</keyword>